<keyword evidence="1" id="KW-0812">Transmembrane</keyword>
<feature type="transmembrane region" description="Helical" evidence="1">
    <location>
        <begin position="12"/>
        <end position="35"/>
    </location>
</feature>
<evidence type="ECO:0000313" key="2">
    <source>
        <dbReference type="EMBL" id="VTO10733.1"/>
    </source>
</evidence>
<feature type="transmembrane region" description="Helical" evidence="1">
    <location>
        <begin position="55"/>
        <end position="79"/>
    </location>
</feature>
<sequence>MSQLPASQKPWVHFLALIGKVILLSWPIGALLLALNPLVVVVENILTSKGLWLGVPSSLISAAKLWGLFVSVMVVVSGFRFWSGIKTSRAGTKVR</sequence>
<dbReference type="AlphaFoldDB" id="A0A4P1JTT2"/>
<evidence type="ECO:0000256" key="1">
    <source>
        <dbReference type="SAM" id="Phobius"/>
    </source>
</evidence>
<reference evidence="2 3" key="1">
    <citation type="submission" date="2019-04" db="EMBL/GenBank/DDBJ databases">
        <authorList>
            <consortium name="Pathogen Informatics"/>
        </authorList>
    </citation>
    <scope>NUCLEOTIDE SEQUENCE [LARGE SCALE GENOMIC DNA]</scope>
    <source>
        <strain evidence="2 3">NCTC9239</strain>
    </source>
</reference>
<evidence type="ECO:0000313" key="3">
    <source>
        <dbReference type="Proteomes" id="UP000309952"/>
    </source>
</evidence>
<dbReference type="Proteomes" id="UP000309952">
    <property type="component" value="Chromosome"/>
</dbReference>
<dbReference type="RefSeq" id="WP_138140660.1">
    <property type="nucleotide sequence ID" value="NZ_LR588407.1"/>
</dbReference>
<keyword evidence="3" id="KW-1185">Reference proteome</keyword>
<protein>
    <submittedName>
        <fullName evidence="2">Uncharacterized protein</fullName>
    </submittedName>
</protein>
<name>A0A4P1JTT2_9CAUL</name>
<accession>A0A4P1JTT2</accession>
<organism evidence="2 3">
    <name type="scientific">Brevundimonas vancanneytii</name>
    <dbReference type="NCBI Taxonomy" id="1325724"/>
    <lineage>
        <taxon>Bacteria</taxon>
        <taxon>Pseudomonadati</taxon>
        <taxon>Pseudomonadota</taxon>
        <taxon>Alphaproteobacteria</taxon>
        <taxon>Caulobacterales</taxon>
        <taxon>Caulobacteraceae</taxon>
        <taxon>Brevundimonas</taxon>
    </lineage>
</organism>
<dbReference type="KEGG" id="bvy:NCTC9239_00130"/>
<dbReference type="EMBL" id="LR588407">
    <property type="protein sequence ID" value="VTO10733.1"/>
    <property type="molecule type" value="Genomic_DNA"/>
</dbReference>
<keyword evidence="1" id="KW-0472">Membrane</keyword>
<proteinExistence type="predicted"/>
<keyword evidence="1" id="KW-1133">Transmembrane helix</keyword>
<gene>
    <name evidence="2" type="ORF">NCTC9239_00130</name>
</gene>